<accession>A5GDE5</accession>
<dbReference type="AlphaFoldDB" id="A5GDE5"/>
<evidence type="ECO:0000256" key="2">
    <source>
        <dbReference type="SAM" id="Phobius"/>
    </source>
</evidence>
<feature type="coiled-coil region" evidence="1">
    <location>
        <begin position="77"/>
        <end position="105"/>
    </location>
</feature>
<feature type="transmembrane region" description="Helical" evidence="2">
    <location>
        <begin position="253"/>
        <end position="275"/>
    </location>
</feature>
<evidence type="ECO:0000259" key="3">
    <source>
        <dbReference type="Pfam" id="PF13717"/>
    </source>
</evidence>
<dbReference type="OrthoDB" id="5395016at2"/>
<organism evidence="4 5">
    <name type="scientific">Geotalea uraniireducens (strain Rf4)</name>
    <name type="common">Geobacter uraniireducens</name>
    <dbReference type="NCBI Taxonomy" id="351605"/>
    <lineage>
        <taxon>Bacteria</taxon>
        <taxon>Pseudomonadati</taxon>
        <taxon>Thermodesulfobacteriota</taxon>
        <taxon>Desulfuromonadia</taxon>
        <taxon>Geobacterales</taxon>
        <taxon>Geobacteraceae</taxon>
        <taxon>Geotalea</taxon>
    </lineage>
</organism>
<dbReference type="NCBIfam" id="TIGR02098">
    <property type="entry name" value="MJ0042_CXXC"/>
    <property type="match status" value="1"/>
</dbReference>
<dbReference type="InterPro" id="IPR011723">
    <property type="entry name" value="Znf/thioredoxin_put"/>
</dbReference>
<keyword evidence="2" id="KW-0472">Membrane</keyword>
<keyword evidence="2" id="KW-1133">Transmembrane helix</keyword>
<dbReference type="RefSeq" id="WP_011937135.1">
    <property type="nucleotide sequence ID" value="NC_009483.1"/>
</dbReference>
<dbReference type="HOGENOM" id="CLU_945816_0_0_7"/>
<dbReference type="Proteomes" id="UP000006695">
    <property type="component" value="Chromosome"/>
</dbReference>
<feature type="transmembrane region" description="Helical" evidence="2">
    <location>
        <begin position="180"/>
        <end position="208"/>
    </location>
</feature>
<evidence type="ECO:0000313" key="4">
    <source>
        <dbReference type="EMBL" id="ABQ24406.1"/>
    </source>
</evidence>
<feature type="domain" description="Zinc finger/thioredoxin putative" evidence="3">
    <location>
        <begin position="1"/>
        <end position="36"/>
    </location>
</feature>
<evidence type="ECO:0000313" key="5">
    <source>
        <dbReference type="Proteomes" id="UP000006695"/>
    </source>
</evidence>
<evidence type="ECO:0000256" key="1">
    <source>
        <dbReference type="SAM" id="Coils"/>
    </source>
</evidence>
<feature type="transmembrane region" description="Helical" evidence="2">
    <location>
        <begin position="220"/>
        <end position="241"/>
    </location>
</feature>
<feature type="transmembrane region" description="Helical" evidence="2">
    <location>
        <begin position="136"/>
        <end position="160"/>
    </location>
</feature>
<dbReference type="Pfam" id="PF13717">
    <property type="entry name" value="Zn_ribbon_4"/>
    <property type="match status" value="1"/>
</dbReference>
<dbReference type="EMBL" id="CP000698">
    <property type="protein sequence ID" value="ABQ24406.1"/>
    <property type="molecule type" value="Genomic_DNA"/>
</dbReference>
<reference evidence="4 5" key="1">
    <citation type="submission" date="2007-05" db="EMBL/GenBank/DDBJ databases">
        <title>Complete sequence of Geobacter uraniireducens Rf4.</title>
        <authorList>
            <consortium name="US DOE Joint Genome Institute"/>
            <person name="Copeland A."/>
            <person name="Lucas S."/>
            <person name="Lapidus A."/>
            <person name="Barry K."/>
            <person name="Detter J.C."/>
            <person name="Glavina del Rio T."/>
            <person name="Hammon N."/>
            <person name="Israni S."/>
            <person name="Dalin E."/>
            <person name="Tice H."/>
            <person name="Pitluck S."/>
            <person name="Chertkov O."/>
            <person name="Brettin T."/>
            <person name="Bruce D."/>
            <person name="Han C."/>
            <person name="Schmutz J."/>
            <person name="Larimer F."/>
            <person name="Land M."/>
            <person name="Hauser L."/>
            <person name="Kyrpides N."/>
            <person name="Mikhailova N."/>
            <person name="Shelobolina E."/>
            <person name="Aklujkar M."/>
            <person name="Lovley D."/>
            <person name="Richardson P."/>
        </authorList>
    </citation>
    <scope>NUCLEOTIDE SEQUENCE [LARGE SCALE GENOMIC DNA]</scope>
    <source>
        <strain evidence="4 5">Rf4</strain>
    </source>
</reference>
<dbReference type="KEGG" id="gur:Gura_0190"/>
<sequence>MKIQCPNCKISGQISDAKVPAEGIMMNCPKCKTPFRVKRDAASGWQSGDCMSICPGCHYSTFSDETFDICPKCGLVAREYNAKLRDKSQREERMREEERLRLEEEKAFRKYGIIEDVPKAQAEAPAVADIPPAIQFAGWTVVAVALLLLIFGCKGLYAFYAVSSMEAADPATLEEPRTTAALFLEFGLLPAFQIVFGAVALVAGSQFLKLRAWARNALEWAAWAGLVFMSGYELFNLVAWIRRSSSTPTISYYAVGILSALGMLAVWIAPLLFLIRFLRGSTVKKAVV</sequence>
<keyword evidence="1" id="KW-0175">Coiled coil</keyword>
<gene>
    <name evidence="4" type="ordered locus">Gura_0190</name>
</gene>
<keyword evidence="5" id="KW-1185">Reference proteome</keyword>
<protein>
    <submittedName>
        <fullName evidence="4">MJ0042 family finger-like protein</fullName>
    </submittedName>
</protein>
<dbReference type="STRING" id="351605.Gura_0190"/>
<keyword evidence="2" id="KW-0812">Transmembrane</keyword>
<name>A5GDE5_GEOUR</name>
<proteinExistence type="predicted"/>